<keyword evidence="2" id="KW-1185">Reference proteome</keyword>
<dbReference type="AlphaFoldDB" id="A0A7D9I944"/>
<name>A0A7D9I944_PARCT</name>
<protein>
    <submittedName>
        <fullName evidence="1">Uncharacterized protein</fullName>
    </submittedName>
</protein>
<organism evidence="1 2">
    <name type="scientific">Paramuricea clavata</name>
    <name type="common">Red gorgonian</name>
    <name type="synonym">Violescent sea-whip</name>
    <dbReference type="NCBI Taxonomy" id="317549"/>
    <lineage>
        <taxon>Eukaryota</taxon>
        <taxon>Metazoa</taxon>
        <taxon>Cnidaria</taxon>
        <taxon>Anthozoa</taxon>
        <taxon>Octocorallia</taxon>
        <taxon>Malacalcyonacea</taxon>
        <taxon>Plexauridae</taxon>
        <taxon>Paramuricea</taxon>
    </lineage>
</organism>
<proteinExistence type="predicted"/>
<gene>
    <name evidence="1" type="ORF">PACLA_8A083802</name>
</gene>
<evidence type="ECO:0000313" key="2">
    <source>
        <dbReference type="Proteomes" id="UP001152795"/>
    </source>
</evidence>
<accession>A0A7D9I944</accession>
<comment type="caution">
    <text evidence="1">The sequence shown here is derived from an EMBL/GenBank/DDBJ whole genome shotgun (WGS) entry which is preliminary data.</text>
</comment>
<dbReference type="EMBL" id="CACRXK020003740">
    <property type="protein sequence ID" value="CAB4000044.1"/>
    <property type="molecule type" value="Genomic_DNA"/>
</dbReference>
<dbReference type="Proteomes" id="UP001152795">
    <property type="component" value="Unassembled WGS sequence"/>
</dbReference>
<sequence>MVLIVFVRKTFLANFVKTLQEVFHPVKACFKLGGRDLPNGNYNILHKNGTKATSMYCQMPSLEGCAGGGWTMVMKIDGSKTTFDYNSTYWTDRTGYLNIHGRFGFDDVETKMPSYWSASFKEICIGMKVGNDLRFVMIPYAGESLRDLIAEDKFLATNVGREKWKSLIMNSSLQSNCYKEGFNIYDSDIELVIARIGIVGDEQASFIELDIKELENEEKMSIEQNQQNVRIAEVNQAPL</sequence>
<reference evidence="1" key="1">
    <citation type="submission" date="2020-04" db="EMBL/GenBank/DDBJ databases">
        <authorList>
            <person name="Alioto T."/>
            <person name="Alioto T."/>
            <person name="Gomez Garrido J."/>
        </authorList>
    </citation>
    <scope>NUCLEOTIDE SEQUENCE</scope>
    <source>
        <strain evidence="1">A484AB</strain>
    </source>
</reference>
<evidence type="ECO:0000313" key="1">
    <source>
        <dbReference type="EMBL" id="CAB4000044.1"/>
    </source>
</evidence>
<dbReference type="OrthoDB" id="5946752at2759"/>